<evidence type="ECO:0000256" key="13">
    <source>
        <dbReference type="ARBA" id="ARBA00048390"/>
    </source>
</evidence>
<evidence type="ECO:0000256" key="2">
    <source>
        <dbReference type="ARBA" id="ARBA00005073"/>
    </source>
</evidence>
<evidence type="ECO:0000256" key="7">
    <source>
        <dbReference type="ARBA" id="ARBA00022692"/>
    </source>
</evidence>
<comment type="cofactor">
    <cofactor evidence="14">
        <name>heme b</name>
        <dbReference type="ChEBI" id="CHEBI:60344"/>
    </cofactor>
    <text evidence="14">Binds 1 heme b (iron(II)-protoporphyrin IX) group per subunit.</text>
</comment>
<dbReference type="Proteomes" id="UP000867740">
    <property type="component" value="Unassembled WGS sequence"/>
</dbReference>
<feature type="transmembrane region" description="Helical" evidence="15">
    <location>
        <begin position="123"/>
        <end position="140"/>
    </location>
</feature>
<dbReference type="GO" id="GO:0046872">
    <property type="term" value="F:metal ion binding"/>
    <property type="evidence" value="ECO:0007669"/>
    <property type="project" value="UniProtKB-UniRule"/>
</dbReference>
<evidence type="ECO:0000256" key="5">
    <source>
        <dbReference type="ARBA" id="ARBA00022475"/>
    </source>
</evidence>
<comment type="catalytic activity">
    <reaction evidence="13 14">
        <text>protoporphyrinogen IX + 3 A = protoporphyrin IX + 3 AH2</text>
        <dbReference type="Rhea" id="RHEA:62000"/>
        <dbReference type="ChEBI" id="CHEBI:13193"/>
        <dbReference type="ChEBI" id="CHEBI:17499"/>
        <dbReference type="ChEBI" id="CHEBI:57306"/>
        <dbReference type="ChEBI" id="CHEBI:57307"/>
    </reaction>
</comment>
<dbReference type="EC" id="1.3.99.-" evidence="14"/>
<feature type="transmembrane region" description="Helical" evidence="15">
    <location>
        <begin position="57"/>
        <end position="75"/>
    </location>
</feature>
<evidence type="ECO:0000256" key="6">
    <source>
        <dbReference type="ARBA" id="ARBA00022617"/>
    </source>
</evidence>
<evidence type="ECO:0000256" key="14">
    <source>
        <dbReference type="PIRNR" id="PIRNR004638"/>
    </source>
</evidence>
<evidence type="ECO:0000256" key="12">
    <source>
        <dbReference type="ARBA" id="ARBA00023136"/>
    </source>
</evidence>
<dbReference type="RefSeq" id="WP_047373255.1">
    <property type="nucleotide sequence ID" value="NZ_CABMNU010000005.1"/>
</dbReference>
<dbReference type="GO" id="GO:0006782">
    <property type="term" value="P:protoporphyrinogen IX biosynthetic process"/>
    <property type="evidence" value="ECO:0007669"/>
    <property type="project" value="UniProtKB-UniRule"/>
</dbReference>
<feature type="transmembrane region" description="Helical" evidence="15">
    <location>
        <begin position="82"/>
        <end position="103"/>
    </location>
</feature>
<evidence type="ECO:0000256" key="11">
    <source>
        <dbReference type="ARBA" id="ARBA00023004"/>
    </source>
</evidence>
<reference evidence="16" key="1">
    <citation type="journal article" date="2018" name="Genome Biol.">
        <title>SKESA: strategic k-mer extension for scrupulous assemblies.</title>
        <authorList>
            <person name="Souvorov A."/>
            <person name="Agarwala R."/>
            <person name="Lipman D.J."/>
        </authorList>
    </citation>
    <scope>NUCLEOTIDE SEQUENCE</scope>
    <source>
        <strain evidence="16">CAVp300</strain>
    </source>
</reference>
<dbReference type="PANTHER" id="PTHR40255">
    <property type="entry name" value="UPF0093 MEMBRANE PROTEIN SLR1790"/>
    <property type="match status" value="1"/>
</dbReference>
<keyword evidence="8 14" id="KW-0479">Metal-binding</keyword>
<dbReference type="EMBL" id="DACSUM010000004">
    <property type="protein sequence ID" value="HAT3580553.1"/>
    <property type="molecule type" value="Genomic_DNA"/>
</dbReference>
<reference evidence="16" key="2">
    <citation type="submission" date="2020-10" db="EMBL/GenBank/DDBJ databases">
        <authorList>
            <consortium name="NCBI Pathogen Detection Project"/>
        </authorList>
    </citation>
    <scope>NUCLEOTIDE SEQUENCE</scope>
    <source>
        <strain evidence="16">CAVp300</strain>
    </source>
</reference>
<dbReference type="GO" id="GO:0005886">
    <property type="term" value="C:plasma membrane"/>
    <property type="evidence" value="ECO:0007669"/>
    <property type="project" value="UniProtKB-SubCell"/>
</dbReference>
<dbReference type="GO" id="GO:0070818">
    <property type="term" value="F:protoporphyrinogen oxidase activity"/>
    <property type="evidence" value="ECO:0007669"/>
    <property type="project" value="UniProtKB-UniRule"/>
</dbReference>
<organism evidence="16 17">
    <name type="scientific">Kluyvera intermedia</name>
    <name type="common">Enterobacter intermedius</name>
    <dbReference type="NCBI Taxonomy" id="61648"/>
    <lineage>
        <taxon>Bacteria</taxon>
        <taxon>Pseudomonadati</taxon>
        <taxon>Pseudomonadota</taxon>
        <taxon>Gammaproteobacteria</taxon>
        <taxon>Enterobacterales</taxon>
        <taxon>Enterobacteriaceae</taxon>
        <taxon>Kluyvera</taxon>
    </lineage>
</organism>
<dbReference type="Pfam" id="PF03653">
    <property type="entry name" value="UPF0093"/>
    <property type="match status" value="1"/>
</dbReference>
<evidence type="ECO:0000313" key="16">
    <source>
        <dbReference type="EMBL" id="HAT3580553.1"/>
    </source>
</evidence>
<comment type="caution">
    <text evidence="16">The sequence shown here is derived from an EMBL/GenBank/DDBJ whole genome shotgun (WGS) entry which is preliminary data.</text>
</comment>
<gene>
    <name evidence="16" type="ORF">I8531_000814</name>
</gene>
<keyword evidence="12 14" id="KW-0472">Membrane</keyword>
<dbReference type="InterPro" id="IPR005265">
    <property type="entry name" value="HemJ-like"/>
</dbReference>
<keyword evidence="5 14" id="KW-1003">Cell membrane</keyword>
<proteinExistence type="inferred from homology"/>
<protein>
    <recommendedName>
        <fullName evidence="4 14">Protoporphyrinogen IX oxidase</fullName>
        <ecNumber evidence="14">1.3.99.-</ecNumber>
    </recommendedName>
</protein>
<comment type="pathway">
    <text evidence="2 14">Porphyrin-containing compound metabolism; protoporphyrin-IX biosynthesis; protoporphyrin-IX from protoporphyrinogen-IX: step 1/1.</text>
</comment>
<dbReference type="AlphaFoldDB" id="A0A9P3WD02"/>
<accession>A0A9P3WD02</accession>
<dbReference type="PIRSF" id="PIRSF004638">
    <property type="entry name" value="UCP004638"/>
    <property type="match status" value="1"/>
</dbReference>
<evidence type="ECO:0000256" key="10">
    <source>
        <dbReference type="ARBA" id="ARBA00023002"/>
    </source>
</evidence>
<evidence type="ECO:0000256" key="15">
    <source>
        <dbReference type="SAM" id="Phobius"/>
    </source>
</evidence>
<name>A0A9P3WD02_KLUIN</name>
<dbReference type="PANTHER" id="PTHR40255:SF1">
    <property type="entry name" value="PROTOPORPHYRINOGEN IX OXIDASE"/>
    <property type="match status" value="1"/>
</dbReference>
<evidence type="ECO:0000256" key="9">
    <source>
        <dbReference type="ARBA" id="ARBA00022989"/>
    </source>
</evidence>
<keyword evidence="9 15" id="KW-1133">Transmembrane helix</keyword>
<evidence type="ECO:0000256" key="1">
    <source>
        <dbReference type="ARBA" id="ARBA00004651"/>
    </source>
</evidence>
<keyword evidence="11 14" id="KW-0408">Iron</keyword>
<comment type="subcellular location">
    <subcellularLocation>
        <location evidence="1">Cell membrane</location>
        <topology evidence="1">Multi-pass membrane protein</topology>
    </subcellularLocation>
</comment>
<keyword evidence="10" id="KW-0560">Oxidoreductase</keyword>
<evidence type="ECO:0000256" key="3">
    <source>
        <dbReference type="ARBA" id="ARBA00006501"/>
    </source>
</evidence>
<keyword evidence="6 14" id="KW-0349">Heme</keyword>
<sequence>MNVHSWLNALHIIAAVIWIGGIFVMATAAAWCAQAGGKNAPAATALAAFVRSWSRKVTTPAMIVLWVMGLAMVLAHGQMPHLWLILKLVVVVLLSGIHGMLSATLRRLAGGEIAKVPGMVPRATTFVIVAVAVIILLVVFRPF</sequence>
<comment type="similarity">
    <text evidence="3 14">Belongs to the HemJ family.</text>
</comment>
<evidence type="ECO:0000256" key="4">
    <source>
        <dbReference type="ARBA" id="ARBA00017504"/>
    </source>
</evidence>
<evidence type="ECO:0000313" key="17">
    <source>
        <dbReference type="Proteomes" id="UP000867740"/>
    </source>
</evidence>
<comment type="function">
    <text evidence="14">Catalyzes the oxidation of protoporphyrinogen IX to protoporphyrin IX.</text>
</comment>
<evidence type="ECO:0000256" key="8">
    <source>
        <dbReference type="ARBA" id="ARBA00022723"/>
    </source>
</evidence>
<keyword evidence="7 15" id="KW-0812">Transmembrane</keyword>
<feature type="transmembrane region" description="Helical" evidence="15">
    <location>
        <begin position="12"/>
        <end position="37"/>
    </location>
</feature>